<evidence type="ECO:0000313" key="8">
    <source>
        <dbReference type="Proteomes" id="UP000035721"/>
    </source>
</evidence>
<dbReference type="PANTHER" id="PTHR37422">
    <property type="entry name" value="TEICHURONIC ACID BIOSYNTHESIS PROTEIN TUAE"/>
    <property type="match status" value="1"/>
</dbReference>
<feature type="domain" description="O-antigen ligase-related" evidence="6">
    <location>
        <begin position="264"/>
        <end position="398"/>
    </location>
</feature>
<dbReference type="AlphaFoldDB" id="A0A077LW51"/>
<feature type="transmembrane region" description="Helical" evidence="5">
    <location>
        <begin position="190"/>
        <end position="208"/>
    </location>
</feature>
<feature type="transmembrane region" description="Helical" evidence="5">
    <location>
        <begin position="136"/>
        <end position="153"/>
    </location>
</feature>
<comment type="caution">
    <text evidence="7">The sequence shown here is derived from an EMBL/GenBank/DDBJ whole genome shotgun (WGS) entry which is preliminary data.</text>
</comment>
<dbReference type="Pfam" id="PF04932">
    <property type="entry name" value="Wzy_C"/>
    <property type="match status" value="1"/>
</dbReference>
<dbReference type="InterPro" id="IPR051533">
    <property type="entry name" value="WaaL-like"/>
</dbReference>
<evidence type="ECO:0000256" key="2">
    <source>
        <dbReference type="ARBA" id="ARBA00022692"/>
    </source>
</evidence>
<evidence type="ECO:0000256" key="4">
    <source>
        <dbReference type="ARBA" id="ARBA00023136"/>
    </source>
</evidence>
<evidence type="ECO:0000256" key="3">
    <source>
        <dbReference type="ARBA" id="ARBA00022989"/>
    </source>
</evidence>
<comment type="subcellular location">
    <subcellularLocation>
        <location evidence="1">Membrane</location>
        <topology evidence="1">Multi-pass membrane protein</topology>
    </subcellularLocation>
</comment>
<keyword evidence="3 5" id="KW-1133">Transmembrane helix</keyword>
<dbReference type="PANTHER" id="PTHR37422:SF23">
    <property type="entry name" value="TEICHURONIC ACID BIOSYNTHESIS PROTEIN TUAE"/>
    <property type="match status" value="1"/>
</dbReference>
<dbReference type="InterPro" id="IPR007016">
    <property type="entry name" value="O-antigen_ligase-rel_domated"/>
</dbReference>
<keyword evidence="2 5" id="KW-0812">Transmembrane</keyword>
<dbReference type="Proteomes" id="UP000035721">
    <property type="component" value="Unassembled WGS sequence"/>
</dbReference>
<organism evidence="7 8">
    <name type="scientific">Nostocoides japonicum T1-X7</name>
    <dbReference type="NCBI Taxonomy" id="1194083"/>
    <lineage>
        <taxon>Bacteria</taxon>
        <taxon>Bacillati</taxon>
        <taxon>Actinomycetota</taxon>
        <taxon>Actinomycetes</taxon>
        <taxon>Micrococcales</taxon>
        <taxon>Intrasporangiaceae</taxon>
        <taxon>Nostocoides</taxon>
    </lineage>
</organism>
<reference evidence="7 8" key="1">
    <citation type="journal article" date="2013" name="ISME J.">
        <title>A metabolic model for members of the genus Tetrasphaera involved in enhanced biological phosphorus removal.</title>
        <authorList>
            <person name="Kristiansen R."/>
            <person name="Nguyen H.T.T."/>
            <person name="Saunders A.M."/>
            <person name="Nielsen J.L."/>
            <person name="Wimmer R."/>
            <person name="Le V.Q."/>
            <person name="McIlroy S.J."/>
            <person name="Petrovski S."/>
            <person name="Seviour R.J."/>
            <person name="Calteau A."/>
            <person name="Nielsen K.L."/>
            <person name="Nielsen P.H."/>
        </authorList>
    </citation>
    <scope>NUCLEOTIDE SEQUENCE [LARGE SCALE GENOMIC DNA]</scope>
    <source>
        <strain evidence="7 8">T1-X7</strain>
    </source>
</reference>
<feature type="transmembrane region" description="Helical" evidence="5">
    <location>
        <begin position="425"/>
        <end position="458"/>
    </location>
</feature>
<proteinExistence type="predicted"/>
<gene>
    <name evidence="7" type="ORF">BN12_260006</name>
</gene>
<dbReference type="EMBL" id="CAJB01000179">
    <property type="protein sequence ID" value="CCH78158.1"/>
    <property type="molecule type" value="Genomic_DNA"/>
</dbReference>
<accession>A0A077LW51</accession>
<keyword evidence="8" id="KW-1185">Reference proteome</keyword>
<feature type="transmembrane region" description="Helical" evidence="5">
    <location>
        <begin position="47"/>
        <end position="75"/>
    </location>
</feature>
<evidence type="ECO:0000313" key="7">
    <source>
        <dbReference type="EMBL" id="CCH78158.1"/>
    </source>
</evidence>
<name>A0A077LW51_9MICO</name>
<dbReference type="GO" id="GO:0016020">
    <property type="term" value="C:membrane"/>
    <property type="evidence" value="ECO:0007669"/>
    <property type="project" value="UniProtKB-SubCell"/>
</dbReference>
<protein>
    <recommendedName>
        <fullName evidence="6">O-antigen ligase-related domain-containing protein</fullName>
    </recommendedName>
</protein>
<keyword evidence="4 5" id="KW-0472">Membrane</keyword>
<feature type="transmembrane region" description="Helical" evidence="5">
    <location>
        <begin position="236"/>
        <end position="255"/>
    </location>
</feature>
<feature type="transmembrane region" description="Helical" evidence="5">
    <location>
        <begin position="385"/>
        <end position="405"/>
    </location>
</feature>
<dbReference type="STRING" id="1194083.BN12_260006"/>
<evidence type="ECO:0000256" key="5">
    <source>
        <dbReference type="SAM" id="Phobius"/>
    </source>
</evidence>
<dbReference type="RefSeq" id="WP_162233045.1">
    <property type="nucleotide sequence ID" value="NZ_HF570958.1"/>
</dbReference>
<feature type="transmembrane region" description="Helical" evidence="5">
    <location>
        <begin position="262"/>
        <end position="295"/>
    </location>
</feature>
<evidence type="ECO:0000259" key="6">
    <source>
        <dbReference type="Pfam" id="PF04932"/>
    </source>
</evidence>
<feature type="transmembrane region" description="Helical" evidence="5">
    <location>
        <begin position="106"/>
        <end position="124"/>
    </location>
</feature>
<feature type="transmembrane region" description="Helical" evidence="5">
    <location>
        <begin position="18"/>
        <end position="40"/>
    </location>
</feature>
<evidence type="ECO:0000256" key="1">
    <source>
        <dbReference type="ARBA" id="ARBA00004141"/>
    </source>
</evidence>
<sequence>MTQITVRTFGERSQRVELVLTLSAAVLLAVAAALSGLATLGSSRALVYAPILAAVVALIAVLALTRFAAFVYLLLGARTLLDTFKLSGPAAGNTATNSAAARGLDISTLVGVAFILAAVLWLAAQHRRDGRLVASPVRTAWLMFLGACLLSVLGSEVPLVSLMGILRVLAVAMMFIVLEQLVRTRADVRRLLLAVFVSLVVLLAYTVFAELLGHNESNLRSLYTRLAGPFSQSTTFARYLAFVIVFGIAVMPHLAKRWRWMVGAAVALSGVFMLLTLTRGALVATVLGLLGVAILQRRWKVIASLVVAGLLALILVPGLGSRLDAVTQQRAVGAAPNGNSLEWRFQYWSQALPLANRNPVNGIGVDMTQYKTPEAKQPHNDYIKAYVETGLLGLATYLLLLGQLITLGVRAVRRTLAGTFERGVAVGYLACATMFAVQSLAANVISSVVVLWYLAAFAAAASAVMRYSDGDVTLAEPHLPARAAPSR</sequence>
<feature type="transmembrane region" description="Helical" evidence="5">
    <location>
        <begin position="301"/>
        <end position="320"/>
    </location>
</feature>